<evidence type="ECO:0000313" key="2">
    <source>
        <dbReference type="EMBL" id="GHF46254.1"/>
    </source>
</evidence>
<dbReference type="AlphaFoldDB" id="A0A7W8NQL1"/>
<name>A0A7W8NQL1_9DEIO</name>
<dbReference type="EMBL" id="BNAJ01000005">
    <property type="protein sequence ID" value="GHF46254.1"/>
    <property type="molecule type" value="Genomic_DNA"/>
</dbReference>
<evidence type="ECO:0000313" key="5">
    <source>
        <dbReference type="Proteomes" id="UP000619376"/>
    </source>
</evidence>
<comment type="caution">
    <text evidence="3">The sequence shown here is derived from an EMBL/GenBank/DDBJ whole genome shotgun (WGS) entry which is preliminary data.</text>
</comment>
<organism evidence="3 4">
    <name type="scientific">Deinococcus metalli</name>
    <dbReference type="NCBI Taxonomy" id="1141878"/>
    <lineage>
        <taxon>Bacteria</taxon>
        <taxon>Thermotogati</taxon>
        <taxon>Deinococcota</taxon>
        <taxon>Deinococci</taxon>
        <taxon>Deinococcales</taxon>
        <taxon>Deinococcaceae</taxon>
        <taxon>Deinococcus</taxon>
    </lineage>
</organism>
<evidence type="ECO:0000313" key="4">
    <source>
        <dbReference type="Proteomes" id="UP000539473"/>
    </source>
</evidence>
<keyword evidence="5" id="KW-1185">Reference proteome</keyword>
<feature type="chain" id="PRO_5031539882" description="DUF3187 family protein" evidence="1">
    <location>
        <begin position="25"/>
        <end position="320"/>
    </location>
</feature>
<evidence type="ECO:0000313" key="3">
    <source>
        <dbReference type="EMBL" id="MBB5376910.1"/>
    </source>
</evidence>
<dbReference type="Proteomes" id="UP000619376">
    <property type="component" value="Unassembled WGS sequence"/>
</dbReference>
<reference evidence="2" key="4">
    <citation type="submission" date="2024-05" db="EMBL/GenBank/DDBJ databases">
        <authorList>
            <person name="Sun Q."/>
            <person name="Zhou Y."/>
        </authorList>
    </citation>
    <scope>NUCLEOTIDE SEQUENCE</scope>
    <source>
        <strain evidence="2">CGMCC 1.18437</strain>
    </source>
</reference>
<reference evidence="3 4" key="3">
    <citation type="submission" date="2020-08" db="EMBL/GenBank/DDBJ databases">
        <title>Genomic Encyclopedia of Type Strains, Phase IV (KMG-IV): sequencing the most valuable type-strain genomes for metagenomic binning, comparative biology and taxonomic classification.</title>
        <authorList>
            <person name="Goeker M."/>
        </authorList>
    </citation>
    <scope>NUCLEOTIDE SEQUENCE [LARGE SCALE GENOMIC DNA]</scope>
    <source>
        <strain evidence="3 4">DSM 27521</strain>
    </source>
</reference>
<feature type="signal peptide" evidence="1">
    <location>
        <begin position="1"/>
        <end position="24"/>
    </location>
</feature>
<evidence type="ECO:0000256" key="1">
    <source>
        <dbReference type="SAM" id="SignalP"/>
    </source>
</evidence>
<protein>
    <recommendedName>
        <fullName evidence="6">DUF3187 family protein</fullName>
    </recommendedName>
</protein>
<sequence>MQAARTVIRAGVVLTAVAAPAAQAQSTIFHLPANYMGRFGTSEIAYTTATGFGVRYIPLPTDPDVRLTVVKQANYWEINIGSRVDDTTLAGGVYFDGYTAPEGIPRMEYTHNPALGVQYSALIQGDGLHSHLSGGYAFKTLGDQVRVLAVAGVATQANTMAPYAQAEVAGGVGKTFGVVNTYAGATLRTSVFPAQGQVLGNVDVYLAASSSPLPGLSLAASHFERYVVGSVPLPDFGMSRYEESNLTALYRLPATGNLLSLGAVRARASRNWTAGYTYVWADVLLDVRGLPSLLGPGVGYQFGPNGADSRWLFTLVTLGR</sequence>
<dbReference type="Proteomes" id="UP000539473">
    <property type="component" value="Unassembled WGS sequence"/>
</dbReference>
<evidence type="ECO:0008006" key="6">
    <source>
        <dbReference type="Google" id="ProtNLM"/>
    </source>
</evidence>
<keyword evidence="1" id="KW-0732">Signal</keyword>
<proteinExistence type="predicted"/>
<gene>
    <name evidence="2" type="ORF">GCM10017781_23370</name>
    <name evidence="3" type="ORF">HNQ07_002374</name>
</gene>
<accession>A0A7W8NQL1</accession>
<dbReference type="EMBL" id="JACHFK010000005">
    <property type="protein sequence ID" value="MBB5376910.1"/>
    <property type="molecule type" value="Genomic_DNA"/>
</dbReference>
<reference evidence="5" key="2">
    <citation type="journal article" date="2019" name="Int. J. Syst. Evol. Microbiol.">
        <title>The Global Catalogue of Microorganisms (GCM) 10K type strain sequencing project: providing services to taxonomists for standard genome sequencing and annotation.</title>
        <authorList>
            <consortium name="The Broad Institute Genomics Platform"/>
            <consortium name="The Broad Institute Genome Sequencing Center for Infectious Disease"/>
            <person name="Wu L."/>
            <person name="Ma J."/>
        </authorList>
    </citation>
    <scope>NUCLEOTIDE SEQUENCE [LARGE SCALE GENOMIC DNA]</scope>
    <source>
        <strain evidence="5">CGMCC 1.18437</strain>
    </source>
</reference>
<reference evidence="2" key="1">
    <citation type="journal article" date="2014" name="Int. J. Syst. Evol. Microbiol.">
        <title>Complete genome of a new Firmicutes species belonging to the dominant human colonic microbiota ('Ruminococcus bicirculans') reveals two chromosomes and a selective capacity to utilize plant glucans.</title>
        <authorList>
            <consortium name="NISC Comparative Sequencing Program"/>
            <person name="Wegmann U."/>
            <person name="Louis P."/>
            <person name="Goesmann A."/>
            <person name="Henrissat B."/>
            <person name="Duncan S.H."/>
            <person name="Flint H.J."/>
        </authorList>
    </citation>
    <scope>NUCLEOTIDE SEQUENCE</scope>
    <source>
        <strain evidence="2">CGMCC 1.18437</strain>
    </source>
</reference>
<dbReference type="RefSeq" id="WP_184111974.1">
    <property type="nucleotide sequence ID" value="NZ_BNAJ01000005.1"/>
</dbReference>